<feature type="compositionally biased region" description="Basic and acidic residues" evidence="1">
    <location>
        <begin position="224"/>
        <end position="235"/>
    </location>
</feature>
<feature type="compositionally biased region" description="Basic and acidic residues" evidence="1">
    <location>
        <begin position="11"/>
        <end position="37"/>
    </location>
</feature>
<sequence length="501" mass="56484">MARPQKTINYSDDRKQEGNDEEKETKLHIAPTEEKEVRSNDEIIIEKNDKIMNESMETEKHHYAEQRQDNKLAQGSFIAEKHPRQQLTILSKDIPIVSSASLSPVSPRMTMQENSRKNCAEGRRKVISQTETDQEHMISGAESMASFQDGACKVNDEKHGRKSDMIKVIAESGVRNAGKFIDDHTVATETQSTRKRDTQTLKGVHGTVPDMHSARSIIRSQQNIEKKKETEKEESTQTDDTSETVTDKNSSERVFSGQRSVKGGESGRKKSTQTANDINETASDENSSESVIRSQQNIEKERKGEEEESTQTDDTSETVSDEISSGKVITSLQKVENETETDRDEATQGDDKSVGDEDESQEDNKENADTHHRKENSNAEGSPRRIAEQVLDIINKNNFFMNTVTHDQDVLLKGFFASEVKFDEDVESAIFVALNLAIERVTCMALNQTQRQFLSQRSAAINTMFACMQCNVQQFVPACWRPDETKGAIETKQEFTQNNNK</sequence>
<dbReference type="Proteomes" id="UP000887569">
    <property type="component" value="Unplaced"/>
</dbReference>
<accession>A0A915AHL5</accession>
<feature type="compositionally biased region" description="Basic and acidic residues" evidence="1">
    <location>
        <begin position="362"/>
        <end position="384"/>
    </location>
</feature>
<feature type="compositionally biased region" description="Polar residues" evidence="1">
    <location>
        <begin position="1"/>
        <end position="10"/>
    </location>
</feature>
<feature type="compositionally biased region" description="Polar residues" evidence="1">
    <location>
        <begin position="272"/>
        <end position="281"/>
    </location>
</feature>
<evidence type="ECO:0000256" key="1">
    <source>
        <dbReference type="SAM" id="MobiDB-lite"/>
    </source>
</evidence>
<feature type="region of interest" description="Disordered" evidence="1">
    <location>
        <begin position="1"/>
        <end position="37"/>
    </location>
</feature>
<proteinExistence type="predicted"/>
<feature type="region of interest" description="Disordered" evidence="1">
    <location>
        <begin position="183"/>
        <end position="384"/>
    </location>
</feature>
<organism evidence="2 3">
    <name type="scientific">Parascaris univalens</name>
    <name type="common">Nematode worm</name>
    <dbReference type="NCBI Taxonomy" id="6257"/>
    <lineage>
        <taxon>Eukaryota</taxon>
        <taxon>Metazoa</taxon>
        <taxon>Ecdysozoa</taxon>
        <taxon>Nematoda</taxon>
        <taxon>Chromadorea</taxon>
        <taxon>Rhabditida</taxon>
        <taxon>Spirurina</taxon>
        <taxon>Ascaridomorpha</taxon>
        <taxon>Ascaridoidea</taxon>
        <taxon>Ascarididae</taxon>
        <taxon>Parascaris</taxon>
    </lineage>
</organism>
<dbReference type="AlphaFoldDB" id="A0A915AHL5"/>
<keyword evidence="2" id="KW-1185">Reference proteome</keyword>
<protein>
    <submittedName>
        <fullName evidence="3">Uncharacterized protein</fullName>
    </submittedName>
</protein>
<dbReference type="WBParaSite" id="PgR008_g079_t01">
    <property type="protein sequence ID" value="PgR008_g079_t01"/>
    <property type="gene ID" value="PgR008_g079"/>
</dbReference>
<feature type="compositionally biased region" description="Basic and acidic residues" evidence="1">
    <location>
        <begin position="344"/>
        <end position="355"/>
    </location>
</feature>
<feature type="compositionally biased region" description="Basic and acidic residues" evidence="1">
    <location>
        <begin position="183"/>
        <end position="199"/>
    </location>
</feature>
<feature type="region of interest" description="Disordered" evidence="1">
    <location>
        <begin position="101"/>
        <end position="122"/>
    </location>
</feature>
<feature type="compositionally biased region" description="Acidic residues" evidence="1">
    <location>
        <begin position="306"/>
        <end position="320"/>
    </location>
</feature>
<evidence type="ECO:0000313" key="3">
    <source>
        <dbReference type="WBParaSite" id="PgR008_g079_t01"/>
    </source>
</evidence>
<feature type="compositionally biased region" description="Polar residues" evidence="1">
    <location>
        <begin position="101"/>
        <end position="113"/>
    </location>
</feature>
<evidence type="ECO:0000313" key="2">
    <source>
        <dbReference type="Proteomes" id="UP000887569"/>
    </source>
</evidence>
<feature type="compositionally biased region" description="Polar residues" evidence="1">
    <location>
        <begin position="288"/>
        <end position="297"/>
    </location>
</feature>
<reference evidence="3" key="1">
    <citation type="submission" date="2022-11" db="UniProtKB">
        <authorList>
            <consortium name="WormBaseParasite"/>
        </authorList>
    </citation>
    <scope>IDENTIFICATION</scope>
</reference>
<name>A0A915AHL5_PARUN</name>